<dbReference type="RefSeq" id="WP_209628597.1">
    <property type="nucleotide sequence ID" value="NZ_PRDG01000005.1"/>
</dbReference>
<proteinExistence type="predicted"/>
<dbReference type="EMBL" id="PRDG01000005">
    <property type="protein sequence ID" value="MBP2624019.1"/>
    <property type="molecule type" value="Genomic_DNA"/>
</dbReference>
<keyword evidence="2" id="KW-1185">Reference proteome</keyword>
<evidence type="ECO:0008006" key="3">
    <source>
        <dbReference type="Google" id="ProtNLM"/>
    </source>
</evidence>
<organism evidence="1 2">
    <name type="scientific">Streptococcus oricebi</name>
    <dbReference type="NCBI Taxonomy" id="1547447"/>
    <lineage>
        <taxon>Bacteria</taxon>
        <taxon>Bacillati</taxon>
        <taxon>Bacillota</taxon>
        <taxon>Bacilli</taxon>
        <taxon>Lactobacillales</taxon>
        <taxon>Streptococcaceae</taxon>
        <taxon>Streptococcus</taxon>
    </lineage>
</organism>
<gene>
    <name evidence="1" type="ORF">C4K46_08715</name>
</gene>
<reference evidence="1 2" key="1">
    <citation type="submission" date="2018-02" db="EMBL/GenBank/DDBJ databases">
        <title>Draft genome sequence of Streptococcus oricebi CCUG 70868T type strain.</title>
        <authorList>
            <person name="Mendez V."/>
            <person name="Salva-Serra F."/>
            <person name="Jaen-Luchoro D."/>
            <person name="Gonzales-Siles L."/>
            <person name="Karlsson R."/>
            <person name="Engstrom-Jakobsson H."/>
            <person name="Busquets A."/>
            <person name="Gomila M."/>
            <person name="Pineiro-Iglesias B."/>
            <person name="Bennasar-Figueras A."/>
            <person name="Seeger M."/>
            <person name="Moore E."/>
        </authorList>
    </citation>
    <scope>NUCLEOTIDE SEQUENCE [LARGE SCALE GENOMIC DNA]</scope>
    <source>
        <strain evidence="1 2">CCUG 70868</strain>
    </source>
</reference>
<protein>
    <recommendedName>
        <fullName evidence="3">YlbF family regulator</fullName>
    </recommendedName>
</protein>
<sequence length="119" mass="14147">MTVSSKQAELAEIEEKETFIVFELKRVDAYEKMLDDTRDIYAKYQKLQKVFERFQEAFPEDEKFRQNAEQNLVAMKKMAETIDYGTQTAQKHRYHLEEFRGYLQHRKAELLGGDEADLS</sequence>
<comment type="caution">
    <text evidence="1">The sequence shown here is derived from an EMBL/GenBank/DDBJ whole genome shotgun (WGS) entry which is preliminary data.</text>
</comment>
<dbReference type="Proteomes" id="UP001519296">
    <property type="component" value="Unassembled WGS sequence"/>
</dbReference>
<accession>A0ABS5B7M9</accession>
<name>A0ABS5B7M9_9STRE</name>
<evidence type="ECO:0000313" key="2">
    <source>
        <dbReference type="Proteomes" id="UP001519296"/>
    </source>
</evidence>
<evidence type="ECO:0000313" key="1">
    <source>
        <dbReference type="EMBL" id="MBP2624019.1"/>
    </source>
</evidence>